<dbReference type="RefSeq" id="WP_157482967.1">
    <property type="nucleotide sequence ID" value="NZ_BAZW01000084.1"/>
</dbReference>
<dbReference type="Proteomes" id="UP000032900">
    <property type="component" value="Unassembled WGS sequence"/>
</dbReference>
<sequence>MKTPFFYLVSGTFMRSPGDLSNPVEVNQLFKHESPSVARKAAFRFCQNYIDVFLESKDEKFRSPQQAIQVLDDFINTRQREFARVAGQIIDEIETDFDLGIAIYLVMADSKTCLSLEGETIYQEKLLIHLMSKNMDEYRALIDQNLLVEQGLFDRLIGGQTISGASMQRSREDLS</sequence>
<reference evidence="1 2" key="1">
    <citation type="journal article" date="2015" name="Microbes Environ.">
        <title>Distribution and evolution of nitrogen fixation genes in the phylum bacteroidetes.</title>
        <authorList>
            <person name="Inoue J."/>
            <person name="Oshima K."/>
            <person name="Suda W."/>
            <person name="Sakamoto M."/>
            <person name="Iino T."/>
            <person name="Noda S."/>
            <person name="Hongoh Y."/>
            <person name="Hattori M."/>
            <person name="Ohkuma M."/>
        </authorList>
    </citation>
    <scope>NUCLEOTIDE SEQUENCE [LARGE SCALE GENOMIC DNA]</scope>
    <source>
        <strain evidence="1">JCM 15548</strain>
    </source>
</reference>
<gene>
    <name evidence="1" type="ORF">JCM15548_14522</name>
</gene>
<proteinExistence type="predicted"/>
<dbReference type="OrthoDB" id="1449203at2"/>
<evidence type="ECO:0000313" key="1">
    <source>
        <dbReference type="EMBL" id="GAO27679.1"/>
    </source>
</evidence>
<dbReference type="AlphaFoldDB" id="A0A0E9LR06"/>
<evidence type="ECO:0000313" key="2">
    <source>
        <dbReference type="Proteomes" id="UP000032900"/>
    </source>
</evidence>
<name>A0A0E9LR06_9BACT</name>
<accession>A0A0E9LR06</accession>
<protein>
    <submittedName>
        <fullName evidence="1">Uncharacterized protein</fullName>
    </submittedName>
</protein>
<dbReference type="EMBL" id="BAZW01000084">
    <property type="protein sequence ID" value="GAO27679.1"/>
    <property type="molecule type" value="Genomic_DNA"/>
</dbReference>
<organism evidence="1 2">
    <name type="scientific">Geofilum rubicundum JCM 15548</name>
    <dbReference type="NCBI Taxonomy" id="1236989"/>
    <lineage>
        <taxon>Bacteria</taxon>
        <taxon>Pseudomonadati</taxon>
        <taxon>Bacteroidota</taxon>
        <taxon>Bacteroidia</taxon>
        <taxon>Marinilabiliales</taxon>
        <taxon>Marinilabiliaceae</taxon>
        <taxon>Geofilum</taxon>
    </lineage>
</organism>
<dbReference type="STRING" id="1236989.JCM15548_14522"/>
<keyword evidence="2" id="KW-1185">Reference proteome</keyword>
<comment type="caution">
    <text evidence="1">The sequence shown here is derived from an EMBL/GenBank/DDBJ whole genome shotgun (WGS) entry which is preliminary data.</text>
</comment>